<dbReference type="Proteomes" id="UP001144323">
    <property type="component" value="Unassembled WGS sequence"/>
</dbReference>
<accession>A0A9W6GUA1</accession>
<keyword evidence="2 8" id="KW-0812">Transmembrane</keyword>
<evidence type="ECO:0000313" key="10">
    <source>
        <dbReference type="Proteomes" id="UP001144323"/>
    </source>
</evidence>
<evidence type="ECO:0000256" key="4">
    <source>
        <dbReference type="ARBA" id="ARBA00022989"/>
    </source>
</evidence>
<keyword evidence="7" id="KW-0862">Zinc</keyword>
<feature type="transmembrane region" description="Helical" evidence="8">
    <location>
        <begin position="186"/>
        <end position="208"/>
    </location>
</feature>
<evidence type="ECO:0000313" key="9">
    <source>
        <dbReference type="EMBL" id="GLI93167.1"/>
    </source>
</evidence>
<evidence type="ECO:0000256" key="3">
    <source>
        <dbReference type="ARBA" id="ARBA00022801"/>
    </source>
</evidence>
<organism evidence="9 10">
    <name type="scientific">Methylocystis echinoides</name>
    <dbReference type="NCBI Taxonomy" id="29468"/>
    <lineage>
        <taxon>Bacteria</taxon>
        <taxon>Pseudomonadati</taxon>
        <taxon>Pseudomonadota</taxon>
        <taxon>Alphaproteobacteria</taxon>
        <taxon>Hyphomicrobiales</taxon>
        <taxon>Methylocystaceae</taxon>
        <taxon>Methylocystis</taxon>
    </lineage>
</organism>
<proteinExistence type="predicted"/>
<sequence length="230" mass="24698">MAGRMDLGEAVRDYCERLDGGLWSEPLNAVTNAGFLVAAAAALALLRRQRQRDPAALALIAVTASVGVGSFLFHTLATRGAMLLDVIPIAIFIYGFFLLALRRLFGLGAAASVLLTALFALASFGVDANFHGLNGSVAYLSALAALVTFPTLLWRRNRFAARGLAMAAGVFTISLLFRSFDRAICPAFPVGTHFLWHLLNACVLWLLLRTAILSALRQPQPEGEGAHSRM</sequence>
<feature type="binding site" evidence="6">
    <location>
        <position position="25"/>
    </location>
    <ligand>
        <name>Ca(2+)</name>
        <dbReference type="ChEBI" id="CHEBI:29108"/>
    </ligand>
</feature>
<feature type="transmembrane region" description="Helical" evidence="8">
    <location>
        <begin position="161"/>
        <end position="180"/>
    </location>
</feature>
<evidence type="ECO:0000256" key="1">
    <source>
        <dbReference type="ARBA" id="ARBA00004141"/>
    </source>
</evidence>
<feature type="transmembrane region" description="Helical" evidence="8">
    <location>
        <begin position="27"/>
        <end position="46"/>
    </location>
</feature>
<comment type="subcellular location">
    <subcellularLocation>
        <location evidence="1">Membrane</location>
        <topology evidence="1">Multi-pass membrane protein</topology>
    </subcellularLocation>
</comment>
<dbReference type="GO" id="GO:0016020">
    <property type="term" value="C:membrane"/>
    <property type="evidence" value="ECO:0007669"/>
    <property type="project" value="UniProtKB-SubCell"/>
</dbReference>
<keyword evidence="6" id="KW-0479">Metal-binding</keyword>
<feature type="transmembrane region" description="Helical" evidence="8">
    <location>
        <begin position="136"/>
        <end position="154"/>
    </location>
</feature>
<dbReference type="GO" id="GO:0006672">
    <property type="term" value="P:ceramide metabolic process"/>
    <property type="evidence" value="ECO:0007669"/>
    <property type="project" value="InterPro"/>
</dbReference>
<comment type="cofactor">
    <cofactor evidence="7">
        <name>Zn(2+)</name>
        <dbReference type="ChEBI" id="CHEBI:29105"/>
    </cofactor>
</comment>
<feature type="binding site" evidence="7">
    <location>
        <position position="197"/>
    </location>
    <ligand>
        <name>Zn(2+)</name>
        <dbReference type="ChEBI" id="CHEBI:29105"/>
        <note>catalytic</note>
    </ligand>
</feature>
<dbReference type="InterPro" id="IPR008901">
    <property type="entry name" value="ACER"/>
</dbReference>
<dbReference type="GO" id="GO:0046872">
    <property type="term" value="F:metal ion binding"/>
    <property type="evidence" value="ECO:0007669"/>
    <property type="project" value="UniProtKB-KW"/>
</dbReference>
<evidence type="ECO:0000256" key="2">
    <source>
        <dbReference type="ARBA" id="ARBA00022692"/>
    </source>
</evidence>
<feature type="binding site" evidence="7">
    <location>
        <position position="193"/>
    </location>
    <ligand>
        <name>Zn(2+)</name>
        <dbReference type="ChEBI" id="CHEBI:29105"/>
        <note>catalytic</note>
    </ligand>
</feature>
<name>A0A9W6GUA1_9HYPH</name>
<dbReference type="GO" id="GO:0016811">
    <property type="term" value="F:hydrolase activity, acting on carbon-nitrogen (but not peptide) bonds, in linear amides"/>
    <property type="evidence" value="ECO:0007669"/>
    <property type="project" value="InterPro"/>
</dbReference>
<reference evidence="9" key="1">
    <citation type="journal article" date="2023" name="Int. J. Syst. Evol. Microbiol.">
        <title>Methylocystis iwaonis sp. nov., a type II methane-oxidizing bacterium from surface soil of a rice paddy field in Japan, and emended description of the genus Methylocystis (ex Whittenbury et al. 1970) Bowman et al. 1993.</title>
        <authorList>
            <person name="Kaise H."/>
            <person name="Sawadogo J.B."/>
            <person name="Alam M.S."/>
            <person name="Ueno C."/>
            <person name="Dianou D."/>
            <person name="Shinjo R."/>
            <person name="Asakawa S."/>
        </authorList>
    </citation>
    <scope>NUCLEOTIDE SEQUENCE</scope>
    <source>
        <strain evidence="9">LMG27198</strain>
    </source>
</reference>
<keyword evidence="6" id="KW-0106">Calcium</keyword>
<dbReference type="AlphaFoldDB" id="A0A9W6GUA1"/>
<keyword evidence="10" id="KW-1185">Reference proteome</keyword>
<gene>
    <name evidence="9" type="ORF">LMG27198_21590</name>
</gene>
<keyword evidence="5 8" id="KW-0472">Membrane</keyword>
<keyword evidence="3" id="KW-0378">Hydrolase</keyword>
<evidence type="ECO:0000256" key="5">
    <source>
        <dbReference type="ARBA" id="ARBA00023136"/>
    </source>
</evidence>
<comment type="caution">
    <text evidence="9">The sequence shown here is derived from an EMBL/GenBank/DDBJ whole genome shotgun (WGS) entry which is preliminary data.</text>
</comment>
<evidence type="ECO:0000256" key="8">
    <source>
        <dbReference type="SAM" id="Phobius"/>
    </source>
</evidence>
<evidence type="ECO:0000256" key="7">
    <source>
        <dbReference type="PIRSR" id="PIRSR608901-2"/>
    </source>
</evidence>
<keyword evidence="4 8" id="KW-1133">Transmembrane helix</keyword>
<feature type="transmembrane region" description="Helical" evidence="8">
    <location>
        <begin position="55"/>
        <end position="74"/>
    </location>
</feature>
<dbReference type="RefSeq" id="WP_281802821.1">
    <property type="nucleotide sequence ID" value="NZ_BSEC01000001.1"/>
</dbReference>
<feature type="binding site" evidence="7">
    <location>
        <position position="74"/>
    </location>
    <ligand>
        <name>Zn(2+)</name>
        <dbReference type="ChEBI" id="CHEBI:29105"/>
        <note>catalytic</note>
    </ligand>
</feature>
<dbReference type="EMBL" id="BSEC01000001">
    <property type="protein sequence ID" value="GLI93167.1"/>
    <property type="molecule type" value="Genomic_DNA"/>
</dbReference>
<feature type="transmembrane region" description="Helical" evidence="8">
    <location>
        <begin position="80"/>
        <end position="99"/>
    </location>
</feature>
<protein>
    <submittedName>
        <fullName evidence="9">Membrane protein</fullName>
    </submittedName>
</protein>
<evidence type="ECO:0000256" key="6">
    <source>
        <dbReference type="PIRSR" id="PIRSR608901-1"/>
    </source>
</evidence>
<dbReference type="Pfam" id="PF05875">
    <property type="entry name" value="Ceramidase"/>
    <property type="match status" value="1"/>
</dbReference>
<feature type="transmembrane region" description="Helical" evidence="8">
    <location>
        <begin position="104"/>
        <end position="124"/>
    </location>
</feature>